<dbReference type="Gene3D" id="1.20.58.160">
    <property type="match status" value="1"/>
</dbReference>
<keyword evidence="8" id="KW-0333">Golgi apparatus</keyword>
<dbReference type="InterPro" id="IPR002014">
    <property type="entry name" value="VHS_dom"/>
</dbReference>
<keyword evidence="9" id="KW-0472">Membrane</keyword>
<feature type="compositionally biased region" description="Polar residues" evidence="10">
    <location>
        <begin position="524"/>
        <end position="551"/>
    </location>
</feature>
<dbReference type="Gene3D" id="1.20.5.170">
    <property type="match status" value="1"/>
</dbReference>
<dbReference type="PROSITE" id="PS50179">
    <property type="entry name" value="VHS"/>
    <property type="match status" value="1"/>
</dbReference>
<dbReference type="GO" id="GO:0031901">
    <property type="term" value="C:early endosome membrane"/>
    <property type="evidence" value="ECO:0007669"/>
    <property type="project" value="UniProtKB-SubCell"/>
</dbReference>
<dbReference type="Pfam" id="PF02883">
    <property type="entry name" value="Alpha_adaptinC2"/>
    <property type="match status" value="1"/>
</dbReference>
<dbReference type="GO" id="GO:0006886">
    <property type="term" value="P:intracellular protein transport"/>
    <property type="evidence" value="ECO:0007669"/>
    <property type="project" value="InterPro"/>
</dbReference>
<dbReference type="Pfam" id="PF18308">
    <property type="entry name" value="GGA_N-GAT"/>
    <property type="match status" value="1"/>
</dbReference>
<evidence type="ECO:0000256" key="2">
    <source>
        <dbReference type="ARBA" id="ARBA00004220"/>
    </source>
</evidence>
<evidence type="ECO:0000313" key="15">
    <source>
        <dbReference type="RefSeq" id="XP_030755450.1"/>
    </source>
</evidence>
<feature type="domain" description="VHS" evidence="11">
    <location>
        <begin position="16"/>
        <end position="146"/>
    </location>
</feature>
<dbReference type="PROSITE" id="PS50909">
    <property type="entry name" value="GAT"/>
    <property type="match status" value="1"/>
</dbReference>
<keyword evidence="14" id="KW-1185">Reference proteome</keyword>
<dbReference type="CDD" id="cd03567">
    <property type="entry name" value="VHS_GGA_metazoan"/>
    <property type="match status" value="1"/>
</dbReference>
<dbReference type="KEGG" id="soy:115881881"/>
<dbReference type="InParanoid" id="A0A6J2XXF8"/>
<feature type="domain" description="GAT" evidence="13">
    <location>
        <begin position="177"/>
        <end position="305"/>
    </location>
</feature>
<gene>
    <name evidence="15" type="primary">LOC115881881</name>
</gene>
<dbReference type="PROSITE" id="PS50180">
    <property type="entry name" value="GAE"/>
    <property type="match status" value="1"/>
</dbReference>
<dbReference type="GO" id="GO:0043130">
    <property type="term" value="F:ubiquitin binding"/>
    <property type="evidence" value="ECO:0007669"/>
    <property type="project" value="InterPro"/>
</dbReference>
<feature type="region of interest" description="Disordered" evidence="10">
    <location>
        <begin position="499"/>
        <end position="557"/>
    </location>
</feature>
<evidence type="ECO:0000256" key="5">
    <source>
        <dbReference type="ARBA" id="ARBA00022753"/>
    </source>
</evidence>
<keyword evidence="6" id="KW-0832">Ubl conjugation</keyword>
<dbReference type="GO" id="GO:0034394">
    <property type="term" value="P:protein localization to cell surface"/>
    <property type="evidence" value="ECO:0007669"/>
    <property type="project" value="TreeGrafter"/>
</dbReference>
<evidence type="ECO:0000256" key="7">
    <source>
        <dbReference type="ARBA" id="ARBA00022927"/>
    </source>
</evidence>
<dbReference type="Pfam" id="PF00790">
    <property type="entry name" value="VHS"/>
    <property type="match status" value="1"/>
</dbReference>
<evidence type="ECO:0000259" key="12">
    <source>
        <dbReference type="PROSITE" id="PS50180"/>
    </source>
</evidence>
<dbReference type="InterPro" id="IPR038425">
    <property type="entry name" value="GAT_sf"/>
</dbReference>
<evidence type="ECO:0000259" key="11">
    <source>
        <dbReference type="PROSITE" id="PS50179"/>
    </source>
</evidence>
<dbReference type="RefSeq" id="XP_030755450.1">
    <property type="nucleotide sequence ID" value="XM_030899590.1"/>
</dbReference>
<dbReference type="InterPro" id="IPR008152">
    <property type="entry name" value="Clathrin_a/b/g-adaptin_app_Ig"/>
</dbReference>
<evidence type="ECO:0000256" key="10">
    <source>
        <dbReference type="SAM" id="MobiDB-lite"/>
    </source>
</evidence>
<dbReference type="Pfam" id="PF03127">
    <property type="entry name" value="GAT"/>
    <property type="match status" value="1"/>
</dbReference>
<comment type="similarity">
    <text evidence="3">Belongs to the GGA protein family.</text>
</comment>
<feature type="domain" description="GAE" evidence="12">
    <location>
        <begin position="585"/>
        <end position="704"/>
    </location>
</feature>
<dbReference type="SMART" id="SM00288">
    <property type="entry name" value="VHS"/>
    <property type="match status" value="1"/>
</dbReference>
<dbReference type="InterPro" id="IPR013041">
    <property type="entry name" value="Clathrin_app_Ig-like_sf"/>
</dbReference>
<dbReference type="GO" id="GO:0006893">
    <property type="term" value="P:Golgi to plasma membrane transport"/>
    <property type="evidence" value="ECO:0007669"/>
    <property type="project" value="TreeGrafter"/>
</dbReference>
<dbReference type="OrthoDB" id="447025at2759"/>
<dbReference type="InterPro" id="IPR041198">
    <property type="entry name" value="GGA_N-GAT"/>
</dbReference>
<dbReference type="InterPro" id="IPR027422">
    <property type="entry name" value="GGA1-3"/>
</dbReference>
<dbReference type="GO" id="GO:0031267">
    <property type="term" value="F:small GTPase binding"/>
    <property type="evidence" value="ECO:0007669"/>
    <property type="project" value="InterPro"/>
</dbReference>
<sequence>MTNLTQISLEALLLRATNCNKTNLDSVAVEAFITLINKERDGPTLGVKVIASRLPVDNEKEVLSTLNILDMCMSKCGSVFQDEVGKFRFLNEMIKLVSPKYLGSKTPLTVKQKILQLLYLWTLDYPKEVKIKEAFDMLRKQGVIKEIPNPNIPQEAIVHCLSGFETRKKIGNSVFQDEEKSNILRKLLQSKDPEDIQAANWLIKSMVKEDEKLADLKSKAVSELESVQNNLKLLNEMMGSYNKGVTTKGELDLMDELYNNLLRLSPNLKTIACETDHCPADLMESVLKTIHDLTECLTRYKLQILHEKSSSLKQSNLSSLLELDQQAINVSSLSLIEMDQPKEIRNEGCSCSNQLNKANKKNSVDALYDVFAGLGSIPQTTNILQPVAIPSCKEKCSLEREKENKLKALEDLDVLEEHLLKENLPSSNYRHQDKIPMNLLTKINENHNLNEETSESLKLNLNCLIDTPTFSQRNMSNDETLSLADNVDDCLVDITEDFSEGSERGDNIKSSKKEQNELSVDNGDMQSSVTQKTNVENGADNANLNGQSNDSSKNHCDSVAKSNCPELAVNLKEIFVKLEDIKPSSKKSIVALDEKNGITVLLHMAKDKPRPGVIVYVITTISRNEVALTNYMFQAVVPKKCKLKLQSPSSTDLPPFNAFLPPAAITQIMLIANPELVRVSLKFVVSYVIDDDTVTEMGEIEDLPTGE</sequence>
<dbReference type="InterPro" id="IPR008153">
    <property type="entry name" value="GAE_dom"/>
</dbReference>
<protein>
    <submittedName>
        <fullName evidence="15">ADP-ribosylation factor-binding protein GGA1 isoform X1</fullName>
    </submittedName>
</protein>
<dbReference type="Proteomes" id="UP000504635">
    <property type="component" value="Unplaced"/>
</dbReference>
<dbReference type="GeneID" id="115881881"/>
<evidence type="ECO:0000256" key="1">
    <source>
        <dbReference type="ARBA" id="ARBA00004150"/>
    </source>
</evidence>
<evidence type="ECO:0000256" key="8">
    <source>
        <dbReference type="ARBA" id="ARBA00023034"/>
    </source>
</evidence>
<dbReference type="PANTHER" id="PTHR45905:SF1">
    <property type="entry name" value="GOLGI-LOCALIZED, GAMMA-ADAPTIN EAR CONTAINING, ARF BINDING PROTEIN"/>
    <property type="match status" value="1"/>
</dbReference>
<proteinExistence type="inferred from homology"/>
<dbReference type="GO" id="GO:0005802">
    <property type="term" value="C:trans-Golgi network"/>
    <property type="evidence" value="ECO:0007669"/>
    <property type="project" value="InterPro"/>
</dbReference>
<dbReference type="FunCoup" id="A0A6J2XXF8">
    <property type="interactions" value="1662"/>
</dbReference>
<reference evidence="15" key="1">
    <citation type="submission" date="2025-08" db="UniProtKB">
        <authorList>
            <consortium name="RefSeq"/>
        </authorList>
    </citation>
    <scope>IDENTIFICATION</scope>
    <source>
        <tissue evidence="15">Gonads</tissue>
    </source>
</reference>
<keyword evidence="5" id="KW-0967">Endosome</keyword>
<dbReference type="SUPFAM" id="SSF49348">
    <property type="entry name" value="Clathrin adaptor appendage domain"/>
    <property type="match status" value="1"/>
</dbReference>
<comment type="subcellular location">
    <subcellularLocation>
        <location evidence="2">Early endosome membrane</location>
        <topology evidence="2">Peripheral membrane protein</topology>
    </subcellularLocation>
    <subcellularLocation>
        <location evidence="1">Golgi apparatus</location>
        <location evidence="1">trans-Golgi network membrane</location>
        <topology evidence="1">Peripheral membrane protein</topology>
    </subcellularLocation>
</comment>
<dbReference type="AlphaFoldDB" id="A0A6J2XXF8"/>
<dbReference type="InterPro" id="IPR004152">
    <property type="entry name" value="GAT_dom"/>
</dbReference>
<evidence type="ECO:0000256" key="4">
    <source>
        <dbReference type="ARBA" id="ARBA00022448"/>
    </source>
</evidence>
<organism evidence="14 15">
    <name type="scientific">Sitophilus oryzae</name>
    <name type="common">Rice weevil</name>
    <name type="synonym">Curculio oryzae</name>
    <dbReference type="NCBI Taxonomy" id="7048"/>
    <lineage>
        <taxon>Eukaryota</taxon>
        <taxon>Metazoa</taxon>
        <taxon>Ecdysozoa</taxon>
        <taxon>Arthropoda</taxon>
        <taxon>Hexapoda</taxon>
        <taxon>Insecta</taxon>
        <taxon>Pterygota</taxon>
        <taxon>Neoptera</taxon>
        <taxon>Endopterygota</taxon>
        <taxon>Coleoptera</taxon>
        <taxon>Polyphaga</taxon>
        <taxon>Cucujiformia</taxon>
        <taxon>Curculionidae</taxon>
        <taxon>Dryophthorinae</taxon>
        <taxon>Sitophilus</taxon>
    </lineage>
</organism>
<name>A0A6J2XXF8_SITOR</name>
<accession>A0A6J2XXF8</accession>
<dbReference type="SUPFAM" id="SSF48464">
    <property type="entry name" value="ENTH/VHS domain"/>
    <property type="match status" value="1"/>
</dbReference>
<evidence type="ECO:0000259" key="13">
    <source>
        <dbReference type="PROSITE" id="PS50909"/>
    </source>
</evidence>
<dbReference type="SMART" id="SM00809">
    <property type="entry name" value="Alpha_adaptinC2"/>
    <property type="match status" value="1"/>
</dbReference>
<dbReference type="CTD" id="31902"/>
<dbReference type="GO" id="GO:0035091">
    <property type="term" value="F:phosphatidylinositol binding"/>
    <property type="evidence" value="ECO:0007669"/>
    <property type="project" value="InterPro"/>
</dbReference>
<dbReference type="SUPFAM" id="SSF89009">
    <property type="entry name" value="GAT-like domain"/>
    <property type="match status" value="1"/>
</dbReference>
<evidence type="ECO:0000256" key="6">
    <source>
        <dbReference type="ARBA" id="ARBA00022843"/>
    </source>
</evidence>
<dbReference type="PANTHER" id="PTHR45905">
    <property type="entry name" value="GOLGI-LOCALIZED, GAMMA-ADAPTIN EAR CONTAINING, ARF BINDING PROTEIN"/>
    <property type="match status" value="1"/>
</dbReference>
<dbReference type="Gene3D" id="1.25.40.90">
    <property type="match status" value="1"/>
</dbReference>
<dbReference type="Gene3D" id="2.60.40.1230">
    <property type="match status" value="1"/>
</dbReference>
<evidence type="ECO:0000256" key="3">
    <source>
        <dbReference type="ARBA" id="ARBA00008099"/>
    </source>
</evidence>
<dbReference type="InterPro" id="IPR008942">
    <property type="entry name" value="ENTH_VHS"/>
</dbReference>
<evidence type="ECO:0000313" key="14">
    <source>
        <dbReference type="Proteomes" id="UP000504635"/>
    </source>
</evidence>
<feature type="compositionally biased region" description="Basic and acidic residues" evidence="10">
    <location>
        <begin position="501"/>
        <end position="516"/>
    </location>
</feature>
<keyword evidence="4" id="KW-0813">Transport</keyword>
<keyword evidence="7" id="KW-0653">Protein transport</keyword>
<evidence type="ECO:0000256" key="9">
    <source>
        <dbReference type="ARBA" id="ARBA00023136"/>
    </source>
</evidence>